<evidence type="ECO:0000313" key="1">
    <source>
        <dbReference type="EMBL" id="KAK3704329.1"/>
    </source>
</evidence>
<proteinExistence type="predicted"/>
<dbReference type="EMBL" id="JAUTXU010000140">
    <property type="protein sequence ID" value="KAK3704329.1"/>
    <property type="molecule type" value="Genomic_DNA"/>
</dbReference>
<keyword evidence="2" id="KW-1185">Reference proteome</keyword>
<gene>
    <name evidence="1" type="ORF">LTR37_013882</name>
</gene>
<name>A0ACC3MV04_9PEZI</name>
<accession>A0ACC3MV04</accession>
<organism evidence="1 2">
    <name type="scientific">Vermiconidia calcicola</name>
    <dbReference type="NCBI Taxonomy" id="1690605"/>
    <lineage>
        <taxon>Eukaryota</taxon>
        <taxon>Fungi</taxon>
        <taxon>Dikarya</taxon>
        <taxon>Ascomycota</taxon>
        <taxon>Pezizomycotina</taxon>
        <taxon>Dothideomycetes</taxon>
        <taxon>Dothideomycetidae</taxon>
        <taxon>Mycosphaerellales</taxon>
        <taxon>Extremaceae</taxon>
        <taxon>Vermiconidia</taxon>
    </lineage>
</organism>
<reference evidence="1" key="1">
    <citation type="submission" date="2023-07" db="EMBL/GenBank/DDBJ databases">
        <title>Black Yeasts Isolated from many extreme environments.</title>
        <authorList>
            <person name="Coleine C."/>
            <person name="Stajich J.E."/>
            <person name="Selbmann L."/>
        </authorList>
    </citation>
    <scope>NUCLEOTIDE SEQUENCE</scope>
    <source>
        <strain evidence="1">CCFEE 5714</strain>
    </source>
</reference>
<dbReference type="Proteomes" id="UP001281147">
    <property type="component" value="Unassembled WGS sequence"/>
</dbReference>
<evidence type="ECO:0000313" key="2">
    <source>
        <dbReference type="Proteomes" id="UP001281147"/>
    </source>
</evidence>
<sequence length="355" mass="39534">MSYEDRRMALNHLEGLRQSVAQLTTIALPSGNAHSHEAIASAHMSLKGLEDFMSNVLETRLYNERRTPGSTTALRTFGVLELLEMTLSYLNIPDILHVYQVSRGMQEAIEKSSRLQTRLCLRSAPPGSHLDLPFKKSLYGPTGFVCSQNYVRKAIQISESGHTTYRIKAKFGLNSDRELPKIGLRHRSMFICQPPVYEMTVHAQCCGQPWLTSEGVRSYKVSAAQGLTIGDLYDSAKGVLASHQLCPKPVWHRLNDDGTVDVALTFGGRVPLAAGDPILGEWIAKEAQKVAEKTEREERTANLQAYCVAKEQAHESGEPLPTFKDFMVARAETNYRQKTVAGMPAEEWLARGYNP</sequence>
<protein>
    <submittedName>
        <fullName evidence="1">Uncharacterized protein</fullName>
    </submittedName>
</protein>
<comment type="caution">
    <text evidence="1">The sequence shown here is derived from an EMBL/GenBank/DDBJ whole genome shotgun (WGS) entry which is preliminary data.</text>
</comment>